<proteinExistence type="inferred from homology"/>
<protein>
    <submittedName>
        <fullName evidence="7">Selenocysteine lyase/cysteine desulfurase</fullName>
    </submittedName>
</protein>
<dbReference type="InterPro" id="IPR020578">
    <property type="entry name" value="Aminotrans_V_PyrdxlP_BS"/>
</dbReference>
<evidence type="ECO:0000256" key="4">
    <source>
        <dbReference type="ARBA" id="ARBA00050776"/>
    </source>
</evidence>
<dbReference type="GO" id="GO:0031071">
    <property type="term" value="F:cysteine desulfurase activity"/>
    <property type="evidence" value="ECO:0007669"/>
    <property type="project" value="UniProtKB-EC"/>
</dbReference>
<dbReference type="RefSeq" id="WP_132847943.1">
    <property type="nucleotide sequence ID" value="NZ_CP058648.1"/>
</dbReference>
<dbReference type="InterPro" id="IPR015421">
    <property type="entry name" value="PyrdxlP-dep_Trfase_major"/>
</dbReference>
<comment type="caution">
    <text evidence="7">The sequence shown here is derived from an EMBL/GenBank/DDBJ whole genome shotgun (WGS) entry which is preliminary data.</text>
</comment>
<evidence type="ECO:0000256" key="3">
    <source>
        <dbReference type="ARBA" id="ARBA00022898"/>
    </source>
</evidence>
<dbReference type="PROSITE" id="PS00595">
    <property type="entry name" value="AA_TRANSFER_CLASS_5"/>
    <property type="match status" value="1"/>
</dbReference>
<comment type="catalytic activity">
    <reaction evidence="4">
        <text>(sulfur carrier)-H + L-cysteine = (sulfur carrier)-SH + L-alanine</text>
        <dbReference type="Rhea" id="RHEA:43892"/>
        <dbReference type="Rhea" id="RHEA-COMP:14737"/>
        <dbReference type="Rhea" id="RHEA-COMP:14739"/>
        <dbReference type="ChEBI" id="CHEBI:29917"/>
        <dbReference type="ChEBI" id="CHEBI:35235"/>
        <dbReference type="ChEBI" id="CHEBI:57972"/>
        <dbReference type="ChEBI" id="CHEBI:64428"/>
        <dbReference type="EC" id="2.8.1.7"/>
    </reaction>
</comment>
<keyword evidence="8" id="KW-1185">Reference proteome</keyword>
<evidence type="ECO:0000313" key="8">
    <source>
        <dbReference type="Proteomes" id="UP000295504"/>
    </source>
</evidence>
<dbReference type="PANTHER" id="PTHR43586:SF8">
    <property type="entry name" value="CYSTEINE DESULFURASE 1, CHLOROPLASTIC"/>
    <property type="match status" value="1"/>
</dbReference>
<dbReference type="Proteomes" id="UP000295504">
    <property type="component" value="Unassembled WGS sequence"/>
</dbReference>
<dbReference type="OrthoDB" id="9804366at2"/>
<evidence type="ECO:0000256" key="1">
    <source>
        <dbReference type="ARBA" id="ARBA00001933"/>
    </source>
</evidence>
<dbReference type="EMBL" id="SLYC01000008">
    <property type="protein sequence ID" value="TCQ03730.1"/>
    <property type="molecule type" value="Genomic_DNA"/>
</dbReference>
<dbReference type="SUPFAM" id="SSF53383">
    <property type="entry name" value="PLP-dependent transferases"/>
    <property type="match status" value="1"/>
</dbReference>
<reference evidence="7 8" key="1">
    <citation type="submission" date="2019-03" db="EMBL/GenBank/DDBJ databases">
        <title>Genomic Encyclopedia of Type Strains, Phase IV (KMG-IV): sequencing the most valuable type-strain genomes for metagenomic binning, comparative biology and taxonomic classification.</title>
        <authorList>
            <person name="Goeker M."/>
        </authorList>
    </citation>
    <scope>NUCLEOTIDE SEQUENCE [LARGE SCALE GENOMIC DNA]</scope>
    <source>
        <strain evidence="7 8">DSM 100013</strain>
    </source>
</reference>
<dbReference type="Gene3D" id="3.40.640.10">
    <property type="entry name" value="Type I PLP-dependent aspartate aminotransferase-like (Major domain)"/>
    <property type="match status" value="1"/>
</dbReference>
<evidence type="ECO:0000256" key="2">
    <source>
        <dbReference type="ARBA" id="ARBA00010447"/>
    </source>
</evidence>
<comment type="similarity">
    <text evidence="2">Belongs to the class-V pyridoxal-phosphate-dependent aminotransferase family. Csd subfamily.</text>
</comment>
<accession>A0A4R2TJB6</accession>
<feature type="domain" description="Aminotransferase class V" evidence="6">
    <location>
        <begin position="32"/>
        <end position="421"/>
    </location>
</feature>
<dbReference type="AlphaFoldDB" id="A0A4R2TJB6"/>
<dbReference type="Gene3D" id="3.90.1150.10">
    <property type="entry name" value="Aspartate Aminotransferase, domain 1"/>
    <property type="match status" value="1"/>
</dbReference>
<comment type="cofactor">
    <cofactor evidence="1 5">
        <name>pyridoxal 5'-phosphate</name>
        <dbReference type="ChEBI" id="CHEBI:597326"/>
    </cofactor>
</comment>
<organism evidence="7 8">
    <name type="scientific">Serpentinicella alkaliphila</name>
    <dbReference type="NCBI Taxonomy" id="1734049"/>
    <lineage>
        <taxon>Bacteria</taxon>
        <taxon>Bacillati</taxon>
        <taxon>Bacillota</taxon>
        <taxon>Clostridia</taxon>
        <taxon>Peptostreptococcales</taxon>
        <taxon>Natronincolaceae</taxon>
        <taxon>Serpentinicella</taxon>
    </lineage>
</organism>
<dbReference type="InterPro" id="IPR015422">
    <property type="entry name" value="PyrdxlP-dep_Trfase_small"/>
</dbReference>
<dbReference type="InterPro" id="IPR015424">
    <property type="entry name" value="PyrdxlP-dep_Trfase"/>
</dbReference>
<gene>
    <name evidence="7" type="ORF">EDD79_100847</name>
</gene>
<dbReference type="PANTHER" id="PTHR43586">
    <property type="entry name" value="CYSTEINE DESULFURASE"/>
    <property type="match status" value="1"/>
</dbReference>
<evidence type="ECO:0000259" key="6">
    <source>
        <dbReference type="Pfam" id="PF00266"/>
    </source>
</evidence>
<dbReference type="Pfam" id="PF00266">
    <property type="entry name" value="Aminotran_5"/>
    <property type="match status" value="1"/>
</dbReference>
<keyword evidence="7" id="KW-0456">Lyase</keyword>
<evidence type="ECO:0000313" key="7">
    <source>
        <dbReference type="EMBL" id="TCQ03730.1"/>
    </source>
</evidence>
<keyword evidence="3" id="KW-0663">Pyridoxal phosphate</keyword>
<dbReference type="InterPro" id="IPR000192">
    <property type="entry name" value="Aminotrans_V_dom"/>
</dbReference>
<sequence length="442" mass="49427">MEFGNTGSNLRDLICGANIEIPIIDGNHVRGINFDNAATTPAFQSVINEVMNFAPLYSSIHRGMGYKSQLSSNLYEQARFIIANFVSADLYHKTVIFTNNTTHAINKLSYSLLNNIKDGIILTTQMEHHSNDLPWRGKYKVDFVSVDDEGNLSLEDLESKLSQYGGLVKLVAVTGASNVTGIVNPIHTIATMAHKYGSKILVDGAQLVPHSKVDMKPVDSPEHIDYLVFSSHKMYAPFGTGILIGWKDTFEAGDPDYVGGGTVEIVTPDYVRWDHAPFREEAGSPNIFGVVALIAAIKTLNSLDIESIHYYEQQLTSYAQNNIKNLPDVTIYGHQQFKENRVAIVPFNVEGIHHETLSKILSYEVGIAVRSGCFCAHPYVQKLLKVTPEEIEEHIKNRHSLIPGMVRLSFGLYNTIEEIDFFTEILYKIIKNKAHYIQKYST</sequence>
<evidence type="ECO:0000256" key="5">
    <source>
        <dbReference type="RuleBase" id="RU004504"/>
    </source>
</evidence>
<dbReference type="GO" id="GO:0016829">
    <property type="term" value="F:lyase activity"/>
    <property type="evidence" value="ECO:0007669"/>
    <property type="project" value="UniProtKB-KW"/>
</dbReference>
<name>A0A4R2TJB6_9FIRM</name>